<accession>A0A2J7QGN5</accession>
<dbReference type="EMBL" id="NEVH01014361">
    <property type="protein sequence ID" value="PNF27744.1"/>
    <property type="molecule type" value="Genomic_DNA"/>
</dbReference>
<dbReference type="PROSITE" id="PS01360">
    <property type="entry name" value="ZF_MYND_1"/>
    <property type="match status" value="1"/>
</dbReference>
<dbReference type="PANTHER" id="PTHR46455:SF7">
    <property type="entry name" value="RE12806P"/>
    <property type="match status" value="1"/>
</dbReference>
<keyword evidence="1" id="KW-0479">Metal-binding</keyword>
<dbReference type="Pfam" id="PF00856">
    <property type="entry name" value="SET"/>
    <property type="match status" value="1"/>
</dbReference>
<dbReference type="Gene3D" id="6.10.140.2220">
    <property type="match status" value="2"/>
</dbReference>
<keyword evidence="2 4" id="KW-0863">Zinc-finger</keyword>
<gene>
    <name evidence="6" type="ORF">B7P43_G12803</name>
</gene>
<dbReference type="Pfam" id="PF01753">
    <property type="entry name" value="zf-MYND"/>
    <property type="match status" value="1"/>
</dbReference>
<organism evidence="6 7">
    <name type="scientific">Cryptotermes secundus</name>
    <dbReference type="NCBI Taxonomy" id="105785"/>
    <lineage>
        <taxon>Eukaryota</taxon>
        <taxon>Metazoa</taxon>
        <taxon>Ecdysozoa</taxon>
        <taxon>Arthropoda</taxon>
        <taxon>Hexapoda</taxon>
        <taxon>Insecta</taxon>
        <taxon>Pterygota</taxon>
        <taxon>Neoptera</taxon>
        <taxon>Polyneoptera</taxon>
        <taxon>Dictyoptera</taxon>
        <taxon>Blattodea</taxon>
        <taxon>Blattoidea</taxon>
        <taxon>Termitoidae</taxon>
        <taxon>Kalotermitidae</taxon>
        <taxon>Cryptotermitinae</taxon>
        <taxon>Cryptotermes</taxon>
    </lineage>
</organism>
<dbReference type="CDD" id="cd20071">
    <property type="entry name" value="SET_SMYD"/>
    <property type="match status" value="1"/>
</dbReference>
<keyword evidence="3" id="KW-0862">Zinc</keyword>
<dbReference type="GO" id="GO:0008170">
    <property type="term" value="F:N-methyltransferase activity"/>
    <property type="evidence" value="ECO:0007669"/>
    <property type="project" value="UniProtKB-ARBA"/>
</dbReference>
<dbReference type="PANTHER" id="PTHR46455">
    <property type="entry name" value="SET AND MYND DOMAIN CONTAINING, ARTHROPOD-SPECIFIC, MEMBER 4, ISOFORM A"/>
    <property type="match status" value="1"/>
</dbReference>
<dbReference type="InterPro" id="IPR053010">
    <property type="entry name" value="SET_SmydA-8"/>
</dbReference>
<dbReference type="GO" id="GO:0008276">
    <property type="term" value="F:protein methyltransferase activity"/>
    <property type="evidence" value="ECO:0007669"/>
    <property type="project" value="UniProtKB-ARBA"/>
</dbReference>
<dbReference type="InterPro" id="IPR002893">
    <property type="entry name" value="Znf_MYND"/>
</dbReference>
<sequence length="546" mass="61999">MTLPHLIQDTPLKAVELCALCKQPSKHRCGGCETVTYCSGEHQKEHWIQHRDTCKAYKILTNDKIGRYGVAMRTLEPGECILTEFPVVIGPKPHTYVMCLGCYASIDGSTLCSSCGWPVCGPGCEAAPCHANAECPVFKNARVRFQSVENCMDACPQLNCVTPLRLLLAKESNPERWESEVRIMQNHNEERRKTPLWENNQINIVEYLRGACKLADRFDEELIHTACGILEINCFEVHCSNGSTVQGLYPQTAIMSHSCVPNTSHCIVTSEENRLFLRTTVKIEKGSEIYTTYTHTLSPTFLRRSFLKKYKFFDCSCPRCSDPTELGTHMSTMKCHKCDLGLILSSDPLDPLAQWKCTHCEFSTPGSAIERVFSVIQDELDQLECVLLGEEAVEKREALWRKYRSVLHPKHAFLMTLRFSLSQLYGHAEGYLLDDLPDILLERKIEICKDILSVADVIEPGLSRLRGMTLYELHAPLLLFARSQWRYKEIDDRQLRVRLEEAEKYLKEAVDILKFEHSSSPEGKIAVASEESLQQLRESIASLPMT</sequence>
<evidence type="ECO:0000256" key="1">
    <source>
        <dbReference type="ARBA" id="ARBA00022723"/>
    </source>
</evidence>
<evidence type="ECO:0000256" key="4">
    <source>
        <dbReference type="PROSITE-ProRule" id="PRU00134"/>
    </source>
</evidence>
<dbReference type="PROSITE" id="PS50865">
    <property type="entry name" value="ZF_MYND_2"/>
    <property type="match status" value="1"/>
</dbReference>
<reference evidence="6 7" key="1">
    <citation type="submission" date="2017-12" db="EMBL/GenBank/DDBJ databases">
        <title>Hemimetabolous genomes reveal molecular basis of termite eusociality.</title>
        <authorList>
            <person name="Harrison M.C."/>
            <person name="Jongepier E."/>
            <person name="Robertson H.M."/>
            <person name="Arning N."/>
            <person name="Bitard-Feildel T."/>
            <person name="Chao H."/>
            <person name="Childers C.P."/>
            <person name="Dinh H."/>
            <person name="Doddapaneni H."/>
            <person name="Dugan S."/>
            <person name="Gowin J."/>
            <person name="Greiner C."/>
            <person name="Han Y."/>
            <person name="Hu H."/>
            <person name="Hughes D.S.T."/>
            <person name="Huylmans A.-K."/>
            <person name="Kemena C."/>
            <person name="Kremer L.P.M."/>
            <person name="Lee S.L."/>
            <person name="Lopez-Ezquerra A."/>
            <person name="Mallet L."/>
            <person name="Monroy-Kuhn J.M."/>
            <person name="Moser A."/>
            <person name="Murali S.C."/>
            <person name="Muzny D.M."/>
            <person name="Otani S."/>
            <person name="Piulachs M.-D."/>
            <person name="Poelchau M."/>
            <person name="Qu J."/>
            <person name="Schaub F."/>
            <person name="Wada-Katsumata A."/>
            <person name="Worley K.C."/>
            <person name="Xie Q."/>
            <person name="Ylla G."/>
            <person name="Poulsen M."/>
            <person name="Gibbs R.A."/>
            <person name="Schal C."/>
            <person name="Richards S."/>
            <person name="Belles X."/>
            <person name="Korb J."/>
            <person name="Bornberg-Bauer E."/>
        </authorList>
    </citation>
    <scope>NUCLEOTIDE SEQUENCE [LARGE SCALE GENOMIC DNA]</scope>
    <source>
        <tissue evidence="6">Whole body</tissue>
    </source>
</reference>
<evidence type="ECO:0000313" key="7">
    <source>
        <dbReference type="Proteomes" id="UP000235965"/>
    </source>
</evidence>
<dbReference type="InterPro" id="IPR001214">
    <property type="entry name" value="SET_dom"/>
</dbReference>
<protein>
    <recommendedName>
        <fullName evidence="5">MYND-type domain-containing protein</fullName>
    </recommendedName>
</protein>
<feature type="domain" description="MYND-type" evidence="5">
    <location>
        <begin position="18"/>
        <end position="54"/>
    </location>
</feature>
<dbReference type="GO" id="GO:0008757">
    <property type="term" value="F:S-adenosylmethionine-dependent methyltransferase activity"/>
    <property type="evidence" value="ECO:0007669"/>
    <property type="project" value="UniProtKB-ARBA"/>
</dbReference>
<dbReference type="SUPFAM" id="SSF144232">
    <property type="entry name" value="HIT/MYND zinc finger-like"/>
    <property type="match status" value="1"/>
</dbReference>
<dbReference type="Gene3D" id="1.10.220.160">
    <property type="match status" value="1"/>
</dbReference>
<dbReference type="InterPro" id="IPR046341">
    <property type="entry name" value="SET_dom_sf"/>
</dbReference>
<evidence type="ECO:0000259" key="5">
    <source>
        <dbReference type="PROSITE" id="PS50865"/>
    </source>
</evidence>
<dbReference type="OrthoDB" id="265717at2759"/>
<dbReference type="GO" id="GO:0008270">
    <property type="term" value="F:zinc ion binding"/>
    <property type="evidence" value="ECO:0007669"/>
    <property type="project" value="UniProtKB-KW"/>
</dbReference>
<dbReference type="SUPFAM" id="SSF82199">
    <property type="entry name" value="SET domain"/>
    <property type="match status" value="1"/>
</dbReference>
<evidence type="ECO:0000256" key="3">
    <source>
        <dbReference type="ARBA" id="ARBA00022833"/>
    </source>
</evidence>
<dbReference type="AlphaFoldDB" id="A0A2J7QGN5"/>
<evidence type="ECO:0000313" key="6">
    <source>
        <dbReference type="EMBL" id="PNF27744.1"/>
    </source>
</evidence>
<evidence type="ECO:0000256" key="2">
    <source>
        <dbReference type="ARBA" id="ARBA00022771"/>
    </source>
</evidence>
<dbReference type="STRING" id="105785.A0A2J7QGN5"/>
<name>A0A2J7QGN5_9NEOP</name>
<comment type="caution">
    <text evidence="6">The sequence shown here is derived from an EMBL/GenBank/DDBJ whole genome shotgun (WGS) entry which is preliminary data.</text>
</comment>
<dbReference type="Gene3D" id="2.170.270.10">
    <property type="entry name" value="SET domain"/>
    <property type="match status" value="1"/>
</dbReference>
<dbReference type="InParanoid" id="A0A2J7QGN5"/>
<dbReference type="Proteomes" id="UP000235965">
    <property type="component" value="Unassembled WGS sequence"/>
</dbReference>
<proteinExistence type="predicted"/>
<keyword evidence="7" id="KW-1185">Reference proteome</keyword>